<dbReference type="SUPFAM" id="SSF56436">
    <property type="entry name" value="C-type lectin-like"/>
    <property type="match status" value="1"/>
</dbReference>
<reference evidence="3" key="1">
    <citation type="submission" date="2020-05" db="EMBL/GenBank/DDBJ databases">
        <title>Frigoriglobus tundricola gen. nov., sp. nov., a psychrotolerant cellulolytic planctomycete of the family Gemmataceae with two divergent copies of 16S rRNA gene.</title>
        <authorList>
            <person name="Kulichevskaya I.S."/>
            <person name="Ivanova A.A."/>
            <person name="Naumoff D.G."/>
            <person name="Beletsky A.V."/>
            <person name="Rijpstra W.I.C."/>
            <person name="Sinninghe Damste J.S."/>
            <person name="Mardanov A.V."/>
            <person name="Ravin N.V."/>
            <person name="Dedysh S.N."/>
        </authorList>
    </citation>
    <scope>NUCLEOTIDE SEQUENCE [LARGE SCALE GENOMIC DNA]</scope>
    <source>
        <strain evidence="3">PL17</strain>
    </source>
</reference>
<protein>
    <recommendedName>
        <fullName evidence="1">Sulfatase-modifying factor enzyme-like domain-containing protein</fullName>
    </recommendedName>
</protein>
<dbReference type="Gene3D" id="3.90.1580.10">
    <property type="entry name" value="paralog of FGE (formylglycine-generating enzyme)"/>
    <property type="match status" value="1"/>
</dbReference>
<sequence length="334" mass="36405">MNPEDDGDAADPSDPARFPSAKVIVALEALTKQPADSARAAAAWRLVTGAAANPDFHAVLDYAREHDLVLPCEQTDAAAANLTWTNPIDGSEMVWIPPGPFVYGTHGATGECAGFSLGRWPVTNEQFAKHNREAAYQPPTRHASNEQFLSHWGAFSRDWAYLSEPDEIRNHPVTYVSLFDALAYCLWAGMTLPTEWMWEKAARGTDGRPYPWGEGGYGSEKLAHVGKTGTCEVGKFAHVRSPYGCEELIGNVSEWCFPMPPKSGVGAFPPPTANFGPIPEANGPAVYAVVRGACFLRESVTAMRASHRRNLAVTRRNQWVGFRPACLLPVRPAV</sequence>
<proteinExistence type="predicted"/>
<dbReference type="PANTHER" id="PTHR23150:SF19">
    <property type="entry name" value="FORMYLGLYCINE-GENERATING ENZYME"/>
    <property type="match status" value="1"/>
</dbReference>
<dbReference type="GO" id="GO:0120147">
    <property type="term" value="F:formylglycine-generating oxidase activity"/>
    <property type="evidence" value="ECO:0007669"/>
    <property type="project" value="TreeGrafter"/>
</dbReference>
<evidence type="ECO:0000313" key="2">
    <source>
        <dbReference type="EMBL" id="QJX00436.1"/>
    </source>
</evidence>
<gene>
    <name evidence="2" type="ORF">FTUN_8066</name>
</gene>
<dbReference type="InterPro" id="IPR016187">
    <property type="entry name" value="CTDL_fold"/>
</dbReference>
<dbReference type="AlphaFoldDB" id="A0A6M5Z2Y0"/>
<evidence type="ECO:0000313" key="3">
    <source>
        <dbReference type="Proteomes" id="UP000503447"/>
    </source>
</evidence>
<dbReference type="InterPro" id="IPR042095">
    <property type="entry name" value="SUMF_sf"/>
</dbReference>
<dbReference type="EMBL" id="CP053452">
    <property type="protein sequence ID" value="QJX00436.1"/>
    <property type="molecule type" value="Genomic_DNA"/>
</dbReference>
<evidence type="ECO:0000259" key="1">
    <source>
        <dbReference type="Pfam" id="PF03781"/>
    </source>
</evidence>
<dbReference type="InterPro" id="IPR051043">
    <property type="entry name" value="Sulfatase_Mod_Factor_Kinase"/>
</dbReference>
<accession>A0A6M5Z2Y0</accession>
<keyword evidence="3" id="KW-1185">Reference proteome</keyword>
<dbReference type="PANTHER" id="PTHR23150">
    <property type="entry name" value="SULFATASE MODIFYING FACTOR 1, 2"/>
    <property type="match status" value="1"/>
</dbReference>
<dbReference type="InterPro" id="IPR005532">
    <property type="entry name" value="SUMF_dom"/>
</dbReference>
<feature type="domain" description="Sulfatase-modifying factor enzyme-like" evidence="1">
    <location>
        <begin position="91"/>
        <end position="323"/>
    </location>
</feature>
<dbReference type="RefSeq" id="WP_171475178.1">
    <property type="nucleotide sequence ID" value="NZ_CP053452.2"/>
</dbReference>
<dbReference type="KEGG" id="ftj:FTUN_8066"/>
<name>A0A6M5Z2Y0_9BACT</name>
<organism evidence="2 3">
    <name type="scientific">Frigoriglobus tundricola</name>
    <dbReference type="NCBI Taxonomy" id="2774151"/>
    <lineage>
        <taxon>Bacteria</taxon>
        <taxon>Pseudomonadati</taxon>
        <taxon>Planctomycetota</taxon>
        <taxon>Planctomycetia</taxon>
        <taxon>Gemmatales</taxon>
        <taxon>Gemmataceae</taxon>
        <taxon>Frigoriglobus</taxon>
    </lineage>
</organism>
<dbReference type="Proteomes" id="UP000503447">
    <property type="component" value="Chromosome"/>
</dbReference>
<dbReference type="Pfam" id="PF03781">
    <property type="entry name" value="FGE-sulfatase"/>
    <property type="match status" value="1"/>
</dbReference>